<sequence length="54" mass="5881">MVKGGFDFLVKARVAGMEAHRAISLRSDSAAARRAQAHTYAVEEETKPARLLPV</sequence>
<accession>A0A1G4R9V9</accession>
<gene>
    <name evidence="1" type="ORF">SAMN02927900_02339</name>
</gene>
<name>A0A1G4R9V9_9HYPH</name>
<dbReference type="AlphaFoldDB" id="A0A1G4R9V9"/>
<organism evidence="1 2">
    <name type="scientific">Rhizobium mongolense subsp. loessense</name>
    <dbReference type="NCBI Taxonomy" id="158890"/>
    <lineage>
        <taxon>Bacteria</taxon>
        <taxon>Pseudomonadati</taxon>
        <taxon>Pseudomonadota</taxon>
        <taxon>Alphaproteobacteria</taxon>
        <taxon>Hyphomicrobiales</taxon>
        <taxon>Rhizobiaceae</taxon>
        <taxon>Rhizobium/Agrobacterium group</taxon>
        <taxon>Rhizobium</taxon>
    </lineage>
</organism>
<evidence type="ECO:0000313" key="1">
    <source>
        <dbReference type="EMBL" id="SCW53578.1"/>
    </source>
</evidence>
<dbReference type="Proteomes" id="UP000199542">
    <property type="component" value="Unassembled WGS sequence"/>
</dbReference>
<reference evidence="1 2" key="1">
    <citation type="submission" date="2016-10" db="EMBL/GenBank/DDBJ databases">
        <authorList>
            <person name="de Groot N.N."/>
        </authorList>
    </citation>
    <scope>NUCLEOTIDE SEQUENCE [LARGE SCALE GENOMIC DNA]</scope>
    <source>
        <strain evidence="1 2">CGMCC 1.3401</strain>
    </source>
</reference>
<evidence type="ECO:0000313" key="2">
    <source>
        <dbReference type="Proteomes" id="UP000199542"/>
    </source>
</evidence>
<protein>
    <submittedName>
        <fullName evidence="1">Lrp/AsnC family transcriptional regulator, leucine-responsive regulatory protein</fullName>
    </submittedName>
</protein>
<dbReference type="EMBL" id="FMTM01000003">
    <property type="protein sequence ID" value="SCW53578.1"/>
    <property type="molecule type" value="Genomic_DNA"/>
</dbReference>
<proteinExistence type="predicted"/>